<dbReference type="PROSITE" id="PS00141">
    <property type="entry name" value="ASP_PROTEASE"/>
    <property type="match status" value="1"/>
</dbReference>
<feature type="chain" id="PRO_5023878660" description="Peptidase A1 domain-containing protein" evidence="8">
    <location>
        <begin position="19"/>
        <end position="504"/>
    </location>
</feature>
<evidence type="ECO:0000256" key="8">
    <source>
        <dbReference type="SAM" id="SignalP"/>
    </source>
</evidence>
<keyword evidence="4 7" id="KW-0378">Hydrolase</keyword>
<dbReference type="Pfam" id="PF14543">
    <property type="entry name" value="TAXi_N"/>
    <property type="match status" value="1"/>
</dbReference>
<gene>
    <name evidence="10" type="ORF">EJB05_15713</name>
</gene>
<dbReference type="CDD" id="cd05476">
    <property type="entry name" value="pepsin_A_like_plant"/>
    <property type="match status" value="1"/>
</dbReference>
<protein>
    <recommendedName>
        <fullName evidence="9">Peptidase A1 domain-containing protein</fullName>
    </recommendedName>
</protein>
<dbReference type="PROSITE" id="PS51767">
    <property type="entry name" value="PEPTIDASE_A1"/>
    <property type="match status" value="1"/>
</dbReference>
<evidence type="ECO:0000256" key="2">
    <source>
        <dbReference type="ARBA" id="ARBA00022670"/>
    </source>
</evidence>
<organism evidence="10 11">
    <name type="scientific">Eragrostis curvula</name>
    <name type="common">weeping love grass</name>
    <dbReference type="NCBI Taxonomy" id="38414"/>
    <lineage>
        <taxon>Eukaryota</taxon>
        <taxon>Viridiplantae</taxon>
        <taxon>Streptophyta</taxon>
        <taxon>Embryophyta</taxon>
        <taxon>Tracheophyta</taxon>
        <taxon>Spermatophyta</taxon>
        <taxon>Magnoliopsida</taxon>
        <taxon>Liliopsida</taxon>
        <taxon>Poales</taxon>
        <taxon>Poaceae</taxon>
        <taxon>PACMAD clade</taxon>
        <taxon>Chloridoideae</taxon>
        <taxon>Eragrostideae</taxon>
        <taxon>Eragrostidinae</taxon>
        <taxon>Eragrostis</taxon>
    </lineage>
</organism>
<dbReference type="PANTHER" id="PTHR13683:SF875">
    <property type="entry name" value="EUKARYOTIC ASPARTYL PROTEASE FAMILY PROTEIN"/>
    <property type="match status" value="1"/>
</dbReference>
<keyword evidence="8" id="KW-0732">Signal</keyword>
<dbReference type="GO" id="GO:0004190">
    <property type="term" value="F:aspartic-type endopeptidase activity"/>
    <property type="evidence" value="ECO:0007669"/>
    <property type="project" value="UniProtKB-KW"/>
</dbReference>
<dbReference type="InterPro" id="IPR021109">
    <property type="entry name" value="Peptidase_aspartic_dom_sf"/>
</dbReference>
<keyword evidence="11" id="KW-1185">Reference proteome</keyword>
<dbReference type="GO" id="GO:0006508">
    <property type="term" value="P:proteolysis"/>
    <property type="evidence" value="ECO:0007669"/>
    <property type="project" value="UniProtKB-KW"/>
</dbReference>
<feature type="domain" description="Peptidase A1" evidence="9">
    <location>
        <begin position="83"/>
        <end position="445"/>
    </location>
</feature>
<feature type="signal peptide" evidence="8">
    <location>
        <begin position="1"/>
        <end position="18"/>
    </location>
</feature>
<dbReference type="InterPro" id="IPR001461">
    <property type="entry name" value="Aspartic_peptidase_A1"/>
</dbReference>
<evidence type="ECO:0000256" key="5">
    <source>
        <dbReference type="ARBA" id="ARBA00023180"/>
    </source>
</evidence>
<dbReference type="InterPro" id="IPR034161">
    <property type="entry name" value="Pepsin-like_plant"/>
</dbReference>
<evidence type="ECO:0000256" key="6">
    <source>
        <dbReference type="PIRSR" id="PIRSR601461-1"/>
    </source>
</evidence>
<dbReference type="AlphaFoldDB" id="A0A5J9VDY5"/>
<accession>A0A5J9VDY5</accession>
<dbReference type="InterPro" id="IPR033121">
    <property type="entry name" value="PEPTIDASE_A1"/>
</dbReference>
<comment type="similarity">
    <text evidence="1 7">Belongs to the peptidase A1 family.</text>
</comment>
<evidence type="ECO:0000256" key="1">
    <source>
        <dbReference type="ARBA" id="ARBA00007447"/>
    </source>
</evidence>
<evidence type="ECO:0000313" key="11">
    <source>
        <dbReference type="Proteomes" id="UP000324897"/>
    </source>
</evidence>
<evidence type="ECO:0000313" key="10">
    <source>
        <dbReference type="EMBL" id="TVU33898.1"/>
    </source>
</evidence>
<evidence type="ECO:0000256" key="7">
    <source>
        <dbReference type="RuleBase" id="RU000454"/>
    </source>
</evidence>
<dbReference type="InterPro" id="IPR032799">
    <property type="entry name" value="TAXi_C"/>
</dbReference>
<dbReference type="FunFam" id="2.40.70.10:FF:000018">
    <property type="entry name" value="Aspartic proteinase-like protein 2"/>
    <property type="match status" value="1"/>
</dbReference>
<sequence length="504" mass="54947">FAICIWFVISDFVLAGAARLPFPAVLSLERSLHLKDVGVQQLMAWDMARHEIPVFGRAQGTKSTGLVELPVFGSINQYAGWPYLTRLQIGNPPTNFTLLIDTGSDTMWVSCTPCSGCPTSGLVSIDFSYFIILLYRHSYNPKLSSSSSVIACSDDWCHTSERSGFASCDASDNHSRCGYNIMYGSGSTVGYYVSDQVSFDIIGDNVKRFSSSIIFGCSTMQSGGLAETNEFDGIVGIGPNQESPNSQLNSKGIAPLVFSLCLSTTGNGILILGEAVEPGIVYTPLVPSRNYYKLYLESIAVNGQTLRIDSSVFETSPDRGTIVDSGTTLAYLADKAYDPFVDAIVAAVSPSVHPIENNGDRCFLTSSSLASSFPDATLHFVGGAVMTVKPQNYLLSEVNMLGGQSMFCLGWKRKQGSQQITILGDIVISNKLIVHDLDNMRLGWVEYNCKLKLHLTGLICSQPVNVTTTHRWRKRHENSGHRLYTVLTPSAIILMLTHMLIFGI</sequence>
<dbReference type="EMBL" id="RWGY01000009">
    <property type="protein sequence ID" value="TVU33898.1"/>
    <property type="molecule type" value="Genomic_DNA"/>
</dbReference>
<keyword evidence="5" id="KW-0325">Glycoprotein</keyword>
<keyword evidence="3 7" id="KW-0064">Aspartyl protease</keyword>
<proteinExistence type="inferred from homology"/>
<evidence type="ECO:0000256" key="3">
    <source>
        <dbReference type="ARBA" id="ARBA00022750"/>
    </source>
</evidence>
<name>A0A5J9VDY5_9POAL</name>
<feature type="active site" evidence="6">
    <location>
        <position position="324"/>
    </location>
</feature>
<dbReference type="Pfam" id="PF14541">
    <property type="entry name" value="TAXi_C"/>
    <property type="match status" value="1"/>
</dbReference>
<dbReference type="InterPro" id="IPR001969">
    <property type="entry name" value="Aspartic_peptidase_AS"/>
</dbReference>
<dbReference type="SUPFAM" id="SSF50630">
    <property type="entry name" value="Acid proteases"/>
    <property type="match status" value="1"/>
</dbReference>
<keyword evidence="2 7" id="KW-0645">Protease</keyword>
<reference evidence="10 11" key="1">
    <citation type="journal article" date="2019" name="Sci. Rep.">
        <title>A high-quality genome of Eragrostis curvula grass provides insights into Poaceae evolution and supports new strategies to enhance forage quality.</title>
        <authorList>
            <person name="Carballo J."/>
            <person name="Santos B.A.C.M."/>
            <person name="Zappacosta D."/>
            <person name="Garbus I."/>
            <person name="Selva J.P."/>
            <person name="Gallo C.A."/>
            <person name="Diaz A."/>
            <person name="Albertini E."/>
            <person name="Caccamo M."/>
            <person name="Echenique V."/>
        </authorList>
    </citation>
    <scope>NUCLEOTIDE SEQUENCE [LARGE SCALE GENOMIC DNA]</scope>
    <source>
        <strain evidence="11">cv. Victoria</strain>
        <tissue evidence="10">Leaf</tissue>
    </source>
</reference>
<dbReference type="Gramene" id="TVU33898">
    <property type="protein sequence ID" value="TVU33898"/>
    <property type="gene ID" value="EJB05_15713"/>
</dbReference>
<dbReference type="PANTHER" id="PTHR13683">
    <property type="entry name" value="ASPARTYL PROTEASES"/>
    <property type="match status" value="1"/>
</dbReference>
<evidence type="ECO:0000256" key="4">
    <source>
        <dbReference type="ARBA" id="ARBA00022801"/>
    </source>
</evidence>
<dbReference type="OrthoDB" id="677329at2759"/>
<feature type="active site" evidence="6">
    <location>
        <position position="101"/>
    </location>
</feature>
<dbReference type="Proteomes" id="UP000324897">
    <property type="component" value="Unassembled WGS sequence"/>
</dbReference>
<dbReference type="InterPro" id="IPR032861">
    <property type="entry name" value="TAXi_N"/>
</dbReference>
<dbReference type="Gene3D" id="2.40.70.10">
    <property type="entry name" value="Acid Proteases"/>
    <property type="match status" value="2"/>
</dbReference>
<evidence type="ECO:0000259" key="9">
    <source>
        <dbReference type="PROSITE" id="PS51767"/>
    </source>
</evidence>
<dbReference type="PRINTS" id="PR00792">
    <property type="entry name" value="PEPSIN"/>
</dbReference>
<comment type="caution">
    <text evidence="10">The sequence shown here is derived from an EMBL/GenBank/DDBJ whole genome shotgun (WGS) entry which is preliminary data.</text>
</comment>
<feature type="non-terminal residue" evidence="10">
    <location>
        <position position="1"/>
    </location>
</feature>